<feature type="coiled-coil region" evidence="1">
    <location>
        <begin position="447"/>
        <end position="474"/>
    </location>
</feature>
<proteinExistence type="predicted"/>
<protein>
    <submittedName>
        <fullName evidence="2">Uncharacterized protein</fullName>
    </submittedName>
</protein>
<organism evidence="2 3">
    <name type="scientific">Thermofilum pendens (strain DSM 2475 / Hrk 5)</name>
    <dbReference type="NCBI Taxonomy" id="368408"/>
    <lineage>
        <taxon>Archaea</taxon>
        <taxon>Thermoproteota</taxon>
        <taxon>Thermoprotei</taxon>
        <taxon>Thermofilales</taxon>
        <taxon>Thermofilaceae</taxon>
        <taxon>Thermofilum</taxon>
    </lineage>
</organism>
<evidence type="ECO:0000313" key="2">
    <source>
        <dbReference type="EMBL" id="ABL77890.1"/>
    </source>
</evidence>
<keyword evidence="1" id="KW-0175">Coiled coil</keyword>
<dbReference type="KEGG" id="tpe:Tpen_0481"/>
<dbReference type="Proteomes" id="UP000000641">
    <property type="component" value="Chromosome"/>
</dbReference>
<name>A1RXG0_THEPD</name>
<dbReference type="RefSeq" id="WP_011752155.1">
    <property type="nucleotide sequence ID" value="NC_008698.1"/>
</dbReference>
<dbReference type="AlphaFoldDB" id="A1RXG0"/>
<dbReference type="OrthoDB" id="25668at2157"/>
<accession>A1RXG0</accession>
<dbReference type="eggNOG" id="arCOG10867">
    <property type="taxonomic scope" value="Archaea"/>
</dbReference>
<gene>
    <name evidence="2" type="ordered locus">Tpen_0481</name>
</gene>
<evidence type="ECO:0000313" key="3">
    <source>
        <dbReference type="Proteomes" id="UP000000641"/>
    </source>
</evidence>
<dbReference type="GeneID" id="4601875"/>
<evidence type="ECO:0000256" key="1">
    <source>
        <dbReference type="SAM" id="Coils"/>
    </source>
</evidence>
<dbReference type="EnsemblBacteria" id="ABL77890">
    <property type="protein sequence ID" value="ABL77890"/>
    <property type="gene ID" value="Tpen_0481"/>
</dbReference>
<sequence>MVEEYMKGDGAVTGEGVEEFDEGFIREKLKELLRKAIFHRFNYSGLEATCTRVMWELINLKAEYQRYGEVYVELTNKAEVGVEKACRIAKRVFREALEHFEELKVRRTGKATWKVKIPGEKCRIYVYRKPAGHWAVEIRLYIRVTKFIVPDTLRLPPELLVDAQTGWLYGDASYIASRKDVRMGTSQAWQVTSFPGFWPGKEVEVYIRSVVIHETHVSVVWTVRVKGVRNAPKEWRLRKEEKQSVILSEIKAANEGEIDIFRAVRIATYYAADGKYPGPNTAKRLLEFGVGNEPYWIRVEGAVRIAKLLHEEVPQLLAFMCSAGCKKARYLARLALVEPKRNLSPRYLEVAGVRMNLQLVGTKNYRTLIARVFITNNNEELLRGFPERAREEGLIVKKMKIDKKYYGYYAGLRELMSYADKHLEAYDILIDFVKGELEEMPLDHPARQSVERLLERLKKARERALRKHAGGENN</sequence>
<dbReference type="EMBL" id="CP000505">
    <property type="protein sequence ID" value="ABL77890.1"/>
    <property type="molecule type" value="Genomic_DNA"/>
</dbReference>
<reference evidence="3" key="1">
    <citation type="journal article" date="2008" name="J. Bacteriol.">
        <title>Genome sequence of Thermofilum pendens reveals an exceptional loss of biosynthetic pathways without genome reduction.</title>
        <authorList>
            <person name="Anderson I."/>
            <person name="Rodriguez J."/>
            <person name="Susanti D."/>
            <person name="Porat I."/>
            <person name="Reich C."/>
            <person name="Ulrich L.E."/>
            <person name="Elkins J.G."/>
            <person name="Mavromatis K."/>
            <person name="Lykidis A."/>
            <person name="Kim E."/>
            <person name="Thompson L.S."/>
            <person name="Nolan M."/>
            <person name="Land M."/>
            <person name="Copeland A."/>
            <person name="Lapidus A."/>
            <person name="Lucas S."/>
            <person name="Detter C."/>
            <person name="Zhulin I.B."/>
            <person name="Olsen G.J."/>
            <person name="Whitman W."/>
            <person name="Mukhopadhyay B."/>
            <person name="Bristow J."/>
            <person name="Kyrpides N."/>
        </authorList>
    </citation>
    <scope>NUCLEOTIDE SEQUENCE [LARGE SCALE GENOMIC DNA]</scope>
    <source>
        <strain evidence="3">DSM 2475 / Hrk 5</strain>
    </source>
</reference>
<dbReference type="HOGENOM" id="CLU_596691_0_0_2"/>
<keyword evidence="3" id="KW-1185">Reference proteome</keyword>